<dbReference type="SUPFAM" id="SSF50486">
    <property type="entry name" value="FMT C-terminal domain-like"/>
    <property type="match status" value="1"/>
</dbReference>
<dbReference type="RefSeq" id="WP_110833264.1">
    <property type="nucleotide sequence ID" value="NZ_BMQG01000003.1"/>
</dbReference>
<evidence type="ECO:0000259" key="9">
    <source>
        <dbReference type="Pfam" id="PF00551"/>
    </source>
</evidence>
<comment type="caution">
    <text evidence="11">The sequence shown here is derived from an EMBL/GenBank/DDBJ whole genome shotgun (WGS) entry which is preliminary data.</text>
</comment>
<feature type="domain" description="Formyl transferase C-terminal" evidence="10">
    <location>
        <begin position="202"/>
        <end position="294"/>
    </location>
</feature>
<dbReference type="Pfam" id="PF02911">
    <property type="entry name" value="Formyl_trans_C"/>
    <property type="match status" value="1"/>
</dbReference>
<dbReference type="InterPro" id="IPR036477">
    <property type="entry name" value="Formyl_transf_N_sf"/>
</dbReference>
<keyword evidence="12" id="KW-1185">Reference proteome</keyword>
<dbReference type="InterPro" id="IPR001555">
    <property type="entry name" value="GART_AS"/>
</dbReference>
<sequence>MNVVLIAEEGSGLAALAQLQASGHRVQAVLSDTLAAPGSAGARAHLPPDVPLWPARLLRAPGAAAQLGALAPDVLLNVHSLRIVPPAVLALPACGAFNLHPGPLPGYAGLNVPSWAILNGETRHGVTLHWMDAGIDTGDVAYAAELPVEPDDTGLTLSLRCAQAEQALLAQLLADLSAGTVPRRPQPAGPRRYCRAGAPHGGRADWGWPARTLDAFVRACDYRPYPSPWGAPRAAVAGTELALLEVGLTAEATRARPGTLRWDGEWLDVATGDEWLALDLVEVGGQTLTGAALAARLGPDLQRA</sequence>
<dbReference type="EC" id="2.1.2.2" evidence="2"/>
<evidence type="ECO:0000313" key="12">
    <source>
        <dbReference type="Proteomes" id="UP000600547"/>
    </source>
</evidence>
<evidence type="ECO:0000256" key="6">
    <source>
        <dbReference type="ARBA" id="ARBA00041324"/>
    </source>
</evidence>
<comment type="similarity">
    <text evidence="5">Belongs to the GART family.</text>
</comment>
<dbReference type="Pfam" id="PF00551">
    <property type="entry name" value="Formyl_trans_N"/>
    <property type="match status" value="1"/>
</dbReference>
<evidence type="ECO:0000256" key="4">
    <source>
        <dbReference type="ARBA" id="ARBA00022755"/>
    </source>
</evidence>
<dbReference type="SUPFAM" id="SSF53328">
    <property type="entry name" value="Formyltransferase"/>
    <property type="match status" value="1"/>
</dbReference>
<evidence type="ECO:0000256" key="1">
    <source>
        <dbReference type="ARBA" id="ARBA00005054"/>
    </source>
</evidence>
<evidence type="ECO:0000256" key="7">
    <source>
        <dbReference type="ARBA" id="ARBA00041682"/>
    </source>
</evidence>
<evidence type="ECO:0000259" key="10">
    <source>
        <dbReference type="Pfam" id="PF02911"/>
    </source>
</evidence>
<evidence type="ECO:0000256" key="3">
    <source>
        <dbReference type="ARBA" id="ARBA00022679"/>
    </source>
</evidence>
<dbReference type="Proteomes" id="UP000600547">
    <property type="component" value="Unassembled WGS sequence"/>
</dbReference>
<evidence type="ECO:0000256" key="5">
    <source>
        <dbReference type="ARBA" id="ARBA00038440"/>
    </source>
</evidence>
<name>A0A8H9GNK4_9DEIO</name>
<dbReference type="EMBL" id="BMQG01000003">
    <property type="protein sequence ID" value="GGM37969.1"/>
    <property type="molecule type" value="Genomic_DNA"/>
</dbReference>
<keyword evidence="4" id="KW-0658">Purine biosynthesis</keyword>
<dbReference type="AlphaFoldDB" id="A0A8H9GNK4"/>
<dbReference type="GO" id="GO:0004644">
    <property type="term" value="F:phosphoribosylglycinamide formyltransferase activity"/>
    <property type="evidence" value="ECO:0007669"/>
    <property type="project" value="UniProtKB-EC"/>
</dbReference>
<keyword evidence="3" id="KW-0808">Transferase</keyword>
<dbReference type="PROSITE" id="PS00373">
    <property type="entry name" value="GART"/>
    <property type="match status" value="1"/>
</dbReference>
<comment type="pathway">
    <text evidence="1">Purine metabolism; IMP biosynthesis via de novo pathway; N(2)-formyl-N(1)-(5-phospho-D-ribosyl)glycinamide from N(1)-(5-phospho-D-ribosyl)glycinamide (10-formyl THF route): step 1/1.</text>
</comment>
<dbReference type="GO" id="GO:0005829">
    <property type="term" value="C:cytosol"/>
    <property type="evidence" value="ECO:0007669"/>
    <property type="project" value="TreeGrafter"/>
</dbReference>
<dbReference type="InterPro" id="IPR011034">
    <property type="entry name" value="Formyl_transferase-like_C_sf"/>
</dbReference>
<protein>
    <recommendedName>
        <fullName evidence="2">phosphoribosylglycinamide formyltransferase 1</fullName>
        <ecNumber evidence="2">2.1.2.2</ecNumber>
    </recommendedName>
    <alternativeName>
        <fullName evidence="7">5'-phosphoribosylglycinamide transformylase</fullName>
    </alternativeName>
    <alternativeName>
        <fullName evidence="6">GAR transformylase</fullName>
    </alternativeName>
</protein>
<gene>
    <name evidence="11" type="ORF">GCM10008956_12950</name>
</gene>
<feature type="domain" description="Formyl transferase N-terminal" evidence="9">
    <location>
        <begin position="3"/>
        <end position="171"/>
    </location>
</feature>
<dbReference type="PANTHER" id="PTHR43369">
    <property type="entry name" value="PHOSPHORIBOSYLGLYCINAMIDE FORMYLTRANSFERASE"/>
    <property type="match status" value="1"/>
</dbReference>
<reference evidence="12" key="1">
    <citation type="journal article" date="2019" name="Int. J. Syst. Evol. Microbiol.">
        <title>The Global Catalogue of Microorganisms (GCM) 10K type strain sequencing project: providing services to taxonomists for standard genome sequencing and annotation.</title>
        <authorList>
            <consortium name="The Broad Institute Genomics Platform"/>
            <consortium name="The Broad Institute Genome Sequencing Center for Infectious Disease"/>
            <person name="Wu L."/>
            <person name="Ma J."/>
        </authorList>
    </citation>
    <scope>NUCLEOTIDE SEQUENCE [LARGE SCALE GENOMIC DNA]</scope>
    <source>
        <strain evidence="12">JCM 31047</strain>
    </source>
</reference>
<evidence type="ECO:0000313" key="11">
    <source>
        <dbReference type="EMBL" id="GGM37969.1"/>
    </source>
</evidence>
<dbReference type="GO" id="GO:0006189">
    <property type="term" value="P:'de novo' IMP biosynthetic process"/>
    <property type="evidence" value="ECO:0007669"/>
    <property type="project" value="TreeGrafter"/>
</dbReference>
<comment type="catalytic activity">
    <reaction evidence="8">
        <text>N(1)-(5-phospho-beta-D-ribosyl)glycinamide + (6R)-10-formyltetrahydrofolate = N(2)-formyl-N(1)-(5-phospho-beta-D-ribosyl)glycinamide + (6S)-5,6,7,8-tetrahydrofolate + H(+)</text>
        <dbReference type="Rhea" id="RHEA:15053"/>
        <dbReference type="ChEBI" id="CHEBI:15378"/>
        <dbReference type="ChEBI" id="CHEBI:57453"/>
        <dbReference type="ChEBI" id="CHEBI:143788"/>
        <dbReference type="ChEBI" id="CHEBI:147286"/>
        <dbReference type="ChEBI" id="CHEBI:195366"/>
        <dbReference type="EC" id="2.1.2.2"/>
    </reaction>
</comment>
<dbReference type="InterPro" id="IPR005793">
    <property type="entry name" value="Formyl_trans_C"/>
</dbReference>
<accession>A0A8H9GNK4</accession>
<organism evidence="11 12">
    <name type="scientific">Deinococcus arenae</name>
    <dbReference type="NCBI Taxonomy" id="1452751"/>
    <lineage>
        <taxon>Bacteria</taxon>
        <taxon>Thermotogati</taxon>
        <taxon>Deinococcota</taxon>
        <taxon>Deinococci</taxon>
        <taxon>Deinococcales</taxon>
        <taxon>Deinococcaceae</taxon>
        <taxon>Deinococcus</taxon>
    </lineage>
</organism>
<evidence type="ECO:0000256" key="2">
    <source>
        <dbReference type="ARBA" id="ARBA00012254"/>
    </source>
</evidence>
<dbReference type="InterPro" id="IPR002376">
    <property type="entry name" value="Formyl_transf_N"/>
</dbReference>
<dbReference type="Gene3D" id="3.40.50.12230">
    <property type="match status" value="1"/>
</dbReference>
<dbReference type="PANTHER" id="PTHR43369:SF2">
    <property type="entry name" value="PHOSPHORIBOSYLGLYCINAMIDE FORMYLTRANSFERASE"/>
    <property type="match status" value="1"/>
</dbReference>
<evidence type="ECO:0000256" key="8">
    <source>
        <dbReference type="ARBA" id="ARBA00047664"/>
    </source>
</evidence>
<proteinExistence type="inferred from homology"/>